<dbReference type="HOGENOM" id="CLU_1936596_0_0_6"/>
<protein>
    <submittedName>
        <fullName evidence="1">Uncharacterized protein</fullName>
    </submittedName>
</protein>
<evidence type="ECO:0000313" key="2">
    <source>
        <dbReference type="Proteomes" id="UP000001947"/>
    </source>
</evidence>
<dbReference type="AlphaFoldDB" id="Q21I87"/>
<evidence type="ECO:0000313" key="1">
    <source>
        <dbReference type="EMBL" id="ABD81592.1"/>
    </source>
</evidence>
<dbReference type="Proteomes" id="UP000001947">
    <property type="component" value="Chromosome"/>
</dbReference>
<proteinExistence type="predicted"/>
<name>Q21I87_SACD2</name>
<dbReference type="GeneID" id="98613994"/>
<dbReference type="KEGG" id="sde:Sde_2332"/>
<keyword evidence="2" id="KW-1185">Reference proteome</keyword>
<gene>
    <name evidence="1" type="ordered locus">Sde_2332</name>
</gene>
<organism evidence="1 2">
    <name type="scientific">Saccharophagus degradans (strain 2-40 / ATCC 43961 / DSM 17024)</name>
    <dbReference type="NCBI Taxonomy" id="203122"/>
    <lineage>
        <taxon>Bacteria</taxon>
        <taxon>Pseudomonadati</taxon>
        <taxon>Pseudomonadota</taxon>
        <taxon>Gammaproteobacteria</taxon>
        <taxon>Cellvibrionales</taxon>
        <taxon>Cellvibrionaceae</taxon>
        <taxon>Saccharophagus</taxon>
    </lineage>
</organism>
<sequence>MKIVSSDNKFWVELVKVEDEYGYSAFSIYGYADLGHSKFEAKNNDVHLLNLPEFISKFDRFILDRTLVPKLEGTYDSYLEFKCVGSPVILTYNIGSAYCGTTNSEFGFTGSFEVEQEYLNTLLLELQENA</sequence>
<reference evidence="1 2" key="1">
    <citation type="journal article" date="2008" name="PLoS Genet.">
        <title>Complete genome sequence of the complex carbohydrate-degrading marine bacterium, Saccharophagus degradans strain 2-40 T.</title>
        <authorList>
            <person name="Weiner R.M."/>
            <person name="Taylor L.E.II."/>
            <person name="Henrissat B."/>
            <person name="Hauser L."/>
            <person name="Land M."/>
            <person name="Coutinho P.M."/>
            <person name="Rancurel C."/>
            <person name="Saunders E.H."/>
            <person name="Longmire A.G."/>
            <person name="Zhang H."/>
            <person name="Bayer E.A."/>
            <person name="Gilbert H.J."/>
            <person name="Larimer F."/>
            <person name="Zhulin I.B."/>
            <person name="Ekborg N.A."/>
            <person name="Lamed R."/>
            <person name="Richardson P.M."/>
            <person name="Borovok I."/>
            <person name="Hutcheson S."/>
        </authorList>
    </citation>
    <scope>NUCLEOTIDE SEQUENCE [LARGE SCALE GENOMIC DNA]</scope>
    <source>
        <strain evidence="2">2-40 / ATCC 43961 / DSM 17024</strain>
    </source>
</reference>
<dbReference type="EMBL" id="CP000282">
    <property type="protein sequence ID" value="ABD81592.1"/>
    <property type="molecule type" value="Genomic_DNA"/>
</dbReference>
<accession>Q21I87</accession>
<dbReference type="RefSeq" id="WP_011468810.1">
    <property type="nucleotide sequence ID" value="NC_007912.1"/>
</dbReference>